<sequence length="221" mass="23245">MSRGKRILLFVALALSVWGVALIYVFVAAPPAGDSADAGNEINERVEPLKVDYGVPSTAPKDVAAASDNVFVGEVGQVVGLEVVKNTSSRPGNRGKPMTRFAVTVVEPLKSGGAQPAEKGTSLTVGQFGGTMDGKEYPIVGMIAERAYADRPLEPGKEYLFSTMYNEGRGYQEITVQPHGNVVLDGSEPAAREEMLDSFRRAIREAASGDPSTDAAGQAGA</sequence>
<dbReference type="EMBL" id="CP045122">
    <property type="protein sequence ID" value="QIN81062.1"/>
    <property type="molecule type" value="Genomic_DNA"/>
</dbReference>
<proteinExistence type="predicted"/>
<dbReference type="KEGG" id="rmar:GBA65_21735"/>
<keyword evidence="1" id="KW-0472">Membrane</keyword>
<evidence type="ECO:0000256" key="1">
    <source>
        <dbReference type="SAM" id="Phobius"/>
    </source>
</evidence>
<dbReference type="AlphaFoldDB" id="A0A6G8Q3L6"/>
<keyword evidence="2" id="KW-0614">Plasmid</keyword>
<name>A0A6G8Q3L6_9ACTN</name>
<geneLocation type="plasmid" evidence="2 3">
    <name>unnamed1</name>
</geneLocation>
<keyword evidence="3" id="KW-1185">Reference proteome</keyword>
<protein>
    <submittedName>
        <fullName evidence="2">Uncharacterized protein</fullName>
    </submittedName>
</protein>
<evidence type="ECO:0000313" key="3">
    <source>
        <dbReference type="Proteomes" id="UP000502706"/>
    </source>
</evidence>
<evidence type="ECO:0000313" key="2">
    <source>
        <dbReference type="EMBL" id="QIN81062.1"/>
    </source>
</evidence>
<dbReference type="RefSeq" id="WP_166398772.1">
    <property type="nucleotide sequence ID" value="NZ_CP045122.1"/>
</dbReference>
<feature type="transmembrane region" description="Helical" evidence="1">
    <location>
        <begin position="7"/>
        <end position="27"/>
    </location>
</feature>
<dbReference type="Proteomes" id="UP000502706">
    <property type="component" value="Plasmid unnamed1"/>
</dbReference>
<reference evidence="2 3" key="1">
    <citation type="submission" date="2019-10" db="EMBL/GenBank/DDBJ databases">
        <title>Rubrobacter sp nov SCSIO 52915 isolated from a deep-sea sediment in the South China Sea.</title>
        <authorList>
            <person name="Chen R.W."/>
        </authorList>
    </citation>
    <scope>NUCLEOTIDE SEQUENCE [LARGE SCALE GENOMIC DNA]</scope>
    <source>
        <strain evidence="2 3">SCSIO 52915</strain>
        <plasmid evidence="2 3">unnamed1</plasmid>
    </source>
</reference>
<keyword evidence="1" id="KW-1133">Transmembrane helix</keyword>
<organism evidence="2 3">
    <name type="scientific">Rubrobacter marinus</name>
    <dbReference type="NCBI Taxonomy" id="2653852"/>
    <lineage>
        <taxon>Bacteria</taxon>
        <taxon>Bacillati</taxon>
        <taxon>Actinomycetota</taxon>
        <taxon>Rubrobacteria</taxon>
        <taxon>Rubrobacterales</taxon>
        <taxon>Rubrobacteraceae</taxon>
        <taxon>Rubrobacter</taxon>
    </lineage>
</organism>
<gene>
    <name evidence="2" type="ORF">GBA65_21735</name>
</gene>
<keyword evidence="1" id="KW-0812">Transmembrane</keyword>
<accession>A0A6G8Q3L6</accession>